<feature type="domain" description="RagB/SusD" evidence="7">
    <location>
        <begin position="313"/>
        <end position="456"/>
    </location>
</feature>
<gene>
    <name evidence="9" type="ORF">ABS768_04410</name>
</gene>
<evidence type="ECO:0000313" key="10">
    <source>
        <dbReference type="Proteomes" id="UP001629059"/>
    </source>
</evidence>
<evidence type="ECO:0000313" key="9">
    <source>
        <dbReference type="EMBL" id="MFL9836728.1"/>
    </source>
</evidence>
<evidence type="ECO:0000256" key="1">
    <source>
        <dbReference type="ARBA" id="ARBA00004442"/>
    </source>
</evidence>
<dbReference type="InterPro" id="IPR011990">
    <property type="entry name" value="TPR-like_helical_dom_sf"/>
</dbReference>
<feature type="chain" id="PRO_5045892171" evidence="6">
    <location>
        <begin position="24"/>
        <end position="456"/>
    </location>
</feature>
<dbReference type="Pfam" id="PF14322">
    <property type="entry name" value="SusD-like_3"/>
    <property type="match status" value="1"/>
</dbReference>
<dbReference type="InterPro" id="IPR012944">
    <property type="entry name" value="SusD_RagB_dom"/>
</dbReference>
<dbReference type="RefSeq" id="WP_408073757.1">
    <property type="nucleotide sequence ID" value="NZ_JBELQB010000003.1"/>
</dbReference>
<dbReference type="CDD" id="cd08977">
    <property type="entry name" value="SusD"/>
    <property type="match status" value="1"/>
</dbReference>
<accession>A0ABW8Y943</accession>
<reference evidence="9 10" key="1">
    <citation type="submission" date="2024-06" db="EMBL/GenBank/DDBJ databases">
        <authorList>
            <person name="Kaempfer P."/>
            <person name="Viver T."/>
        </authorList>
    </citation>
    <scope>NUCLEOTIDE SEQUENCE [LARGE SCALE GENOMIC DNA]</scope>
    <source>
        <strain evidence="9 10">ST-75</strain>
    </source>
</reference>
<keyword evidence="10" id="KW-1185">Reference proteome</keyword>
<comment type="subcellular location">
    <subcellularLocation>
        <location evidence="1">Cell outer membrane</location>
    </subcellularLocation>
</comment>
<name>A0ABW8Y943_9FLAO</name>
<keyword evidence="3 6" id="KW-0732">Signal</keyword>
<evidence type="ECO:0000259" key="7">
    <source>
        <dbReference type="Pfam" id="PF07980"/>
    </source>
</evidence>
<keyword evidence="5" id="KW-0998">Cell outer membrane</keyword>
<dbReference type="Gene3D" id="1.25.40.390">
    <property type="match status" value="1"/>
</dbReference>
<sequence>MKHKIKYTITASIAFLAMTLVSCSDFVEVDLPPSQLPGPVVFEDPVTARAAMASIYANMRDNGLFTGNLPGLSCVLGLYADELDFYRQETDYFYTNALFAAQPSVGDYWNGGYSLIYAANAVMEGAQQSQSLTPEVRAQLEGEALFVRAMVHLYLNQLYGGVPYITTTDYHTNSQVSRMTQGQVLEAVRQDLLQAVTLLPEDPSPEKVLPGKGAARALLARTCLYAGLWEEAAEYATAVIDDPQYQWVEDPDTVFLNNSTATLWQFMPADPTLNTLEGSLFIFESGPPPVVALTGELYSAFEPGDLRREKWIREITDGTTSWYHPYKYKQAGPTGTATEYSIILRLAEQYLIRAEARAKTGDTQGAAADLNKIRNRAGLPDTQTADPQQLVTEIIAERRVELFTEFGHRFFDLQRTGLLDNTLQGVKPGWDSSDSLWPVPADEITVNPNITQNPGY</sequence>
<evidence type="ECO:0000259" key="8">
    <source>
        <dbReference type="Pfam" id="PF14322"/>
    </source>
</evidence>
<dbReference type="PROSITE" id="PS51257">
    <property type="entry name" value="PROKAR_LIPOPROTEIN"/>
    <property type="match status" value="1"/>
</dbReference>
<dbReference type="Proteomes" id="UP001629059">
    <property type="component" value="Unassembled WGS sequence"/>
</dbReference>
<feature type="signal peptide" evidence="6">
    <location>
        <begin position="1"/>
        <end position="23"/>
    </location>
</feature>
<evidence type="ECO:0000256" key="2">
    <source>
        <dbReference type="ARBA" id="ARBA00006275"/>
    </source>
</evidence>
<comment type="caution">
    <text evidence="9">The sequence shown here is derived from an EMBL/GenBank/DDBJ whole genome shotgun (WGS) entry which is preliminary data.</text>
</comment>
<evidence type="ECO:0000256" key="5">
    <source>
        <dbReference type="ARBA" id="ARBA00023237"/>
    </source>
</evidence>
<organism evidence="9 10">
    <name type="scientific">Flavobacterium rhizophilum</name>
    <dbReference type="NCBI Taxonomy" id="3163296"/>
    <lineage>
        <taxon>Bacteria</taxon>
        <taxon>Pseudomonadati</taxon>
        <taxon>Bacteroidota</taxon>
        <taxon>Flavobacteriia</taxon>
        <taxon>Flavobacteriales</taxon>
        <taxon>Flavobacteriaceae</taxon>
        <taxon>Flavobacterium</taxon>
    </lineage>
</organism>
<dbReference type="EMBL" id="JBELQB010000003">
    <property type="protein sequence ID" value="MFL9836728.1"/>
    <property type="molecule type" value="Genomic_DNA"/>
</dbReference>
<protein>
    <submittedName>
        <fullName evidence="9">RagB/SusD family nutrient uptake outer membrane protein</fullName>
    </submittedName>
</protein>
<dbReference type="InterPro" id="IPR033985">
    <property type="entry name" value="SusD-like_N"/>
</dbReference>
<dbReference type="Pfam" id="PF07980">
    <property type="entry name" value="SusD_RagB"/>
    <property type="match status" value="1"/>
</dbReference>
<proteinExistence type="inferred from homology"/>
<evidence type="ECO:0000256" key="6">
    <source>
        <dbReference type="SAM" id="SignalP"/>
    </source>
</evidence>
<comment type="similarity">
    <text evidence="2">Belongs to the SusD family.</text>
</comment>
<feature type="domain" description="SusD-like N-terminal" evidence="8">
    <location>
        <begin position="102"/>
        <end position="224"/>
    </location>
</feature>
<evidence type="ECO:0000256" key="3">
    <source>
        <dbReference type="ARBA" id="ARBA00022729"/>
    </source>
</evidence>
<dbReference type="SUPFAM" id="SSF48452">
    <property type="entry name" value="TPR-like"/>
    <property type="match status" value="1"/>
</dbReference>
<keyword evidence="4" id="KW-0472">Membrane</keyword>
<evidence type="ECO:0000256" key="4">
    <source>
        <dbReference type="ARBA" id="ARBA00023136"/>
    </source>
</evidence>